<sequence>MNGEPQDTLNGGLDNYCTAVALLPKSDTLQAHQPAPFPACTARRDHLT</sequence>
<organism evidence="2">
    <name type="scientific">Arundo donax</name>
    <name type="common">Giant reed</name>
    <name type="synonym">Donax arundinaceus</name>
    <dbReference type="NCBI Taxonomy" id="35708"/>
    <lineage>
        <taxon>Eukaryota</taxon>
        <taxon>Viridiplantae</taxon>
        <taxon>Streptophyta</taxon>
        <taxon>Embryophyta</taxon>
        <taxon>Tracheophyta</taxon>
        <taxon>Spermatophyta</taxon>
        <taxon>Magnoliopsida</taxon>
        <taxon>Liliopsida</taxon>
        <taxon>Poales</taxon>
        <taxon>Poaceae</taxon>
        <taxon>PACMAD clade</taxon>
        <taxon>Arundinoideae</taxon>
        <taxon>Arundineae</taxon>
        <taxon>Arundo</taxon>
    </lineage>
</organism>
<dbReference type="AlphaFoldDB" id="A0A0A8YH68"/>
<proteinExistence type="predicted"/>
<reference evidence="2" key="2">
    <citation type="journal article" date="2015" name="Data Brief">
        <title>Shoot transcriptome of the giant reed, Arundo donax.</title>
        <authorList>
            <person name="Barrero R.A."/>
            <person name="Guerrero F.D."/>
            <person name="Moolhuijzen P."/>
            <person name="Goolsby J.A."/>
            <person name="Tidwell J."/>
            <person name="Bellgard S.E."/>
            <person name="Bellgard M.I."/>
        </authorList>
    </citation>
    <scope>NUCLEOTIDE SEQUENCE</scope>
    <source>
        <tissue evidence="2">Shoot tissue taken approximately 20 cm above the soil surface</tissue>
    </source>
</reference>
<evidence type="ECO:0000313" key="2">
    <source>
        <dbReference type="EMBL" id="JAD24730.1"/>
    </source>
</evidence>
<reference evidence="2" key="1">
    <citation type="submission" date="2014-09" db="EMBL/GenBank/DDBJ databases">
        <authorList>
            <person name="Magalhaes I.L.F."/>
            <person name="Oliveira U."/>
            <person name="Santos F.R."/>
            <person name="Vidigal T.H.D.A."/>
            <person name="Brescovit A.D."/>
            <person name="Santos A.J."/>
        </authorList>
    </citation>
    <scope>NUCLEOTIDE SEQUENCE</scope>
    <source>
        <tissue evidence="2">Shoot tissue taken approximately 20 cm above the soil surface</tissue>
    </source>
</reference>
<evidence type="ECO:0000256" key="1">
    <source>
        <dbReference type="SAM" id="MobiDB-lite"/>
    </source>
</evidence>
<protein>
    <submittedName>
        <fullName evidence="2">Uncharacterized protein</fullName>
    </submittedName>
</protein>
<accession>A0A0A8YH68</accession>
<feature type="region of interest" description="Disordered" evidence="1">
    <location>
        <begin position="28"/>
        <end position="48"/>
    </location>
</feature>
<dbReference type="EMBL" id="GBRH01273165">
    <property type="protein sequence ID" value="JAD24730.1"/>
    <property type="molecule type" value="Transcribed_RNA"/>
</dbReference>
<name>A0A0A8YH68_ARUDO</name>